<name>A0ABT1LF67_9HYPH</name>
<gene>
    <name evidence="5" type="ORF">NK718_16275</name>
</gene>
<keyword evidence="2" id="KW-0238">DNA-binding</keyword>
<keyword evidence="6" id="KW-1185">Reference proteome</keyword>
<keyword evidence="3" id="KW-0804">Transcription</keyword>
<evidence type="ECO:0000256" key="2">
    <source>
        <dbReference type="ARBA" id="ARBA00023125"/>
    </source>
</evidence>
<feature type="domain" description="HTH gntR-type" evidence="4">
    <location>
        <begin position="8"/>
        <end position="75"/>
    </location>
</feature>
<evidence type="ECO:0000313" key="5">
    <source>
        <dbReference type="EMBL" id="MCP8940084.1"/>
    </source>
</evidence>
<dbReference type="PANTHER" id="PTHR43537">
    <property type="entry name" value="TRANSCRIPTIONAL REGULATOR, GNTR FAMILY"/>
    <property type="match status" value="1"/>
</dbReference>
<dbReference type="InterPro" id="IPR008920">
    <property type="entry name" value="TF_FadR/GntR_C"/>
</dbReference>
<dbReference type="Gene3D" id="1.10.10.10">
    <property type="entry name" value="Winged helix-like DNA-binding domain superfamily/Winged helix DNA-binding domain"/>
    <property type="match status" value="1"/>
</dbReference>
<dbReference type="SMART" id="SM00895">
    <property type="entry name" value="FCD"/>
    <property type="match status" value="1"/>
</dbReference>
<dbReference type="EMBL" id="JANCLU010000017">
    <property type="protein sequence ID" value="MCP8940084.1"/>
    <property type="molecule type" value="Genomic_DNA"/>
</dbReference>
<sequence>MVKHLREELTYQGLLAALRRDIRLGHFPPGARLKVAELARRYRTSAMPVRQALLELQAQGLVSIPANRGASVRIVDEQLAHNLCDLRKAILGLVVRRFVEHATQDDIDTLEALENRLDAAVGIDDHMVANDLFFDHVLRVAGNPEAAEALDRTWPLIYPAARHFGPRDLGAISRNHRGIIAAARRGDAGDAVALAQDAVEAVREHLVGKIRAEQAAEQGAAAS</sequence>
<proteinExistence type="predicted"/>
<dbReference type="InterPro" id="IPR036388">
    <property type="entry name" value="WH-like_DNA-bd_sf"/>
</dbReference>
<dbReference type="Pfam" id="PF00392">
    <property type="entry name" value="GntR"/>
    <property type="match status" value="1"/>
</dbReference>
<dbReference type="CDD" id="cd07377">
    <property type="entry name" value="WHTH_GntR"/>
    <property type="match status" value="1"/>
</dbReference>
<dbReference type="PROSITE" id="PS50949">
    <property type="entry name" value="HTH_GNTR"/>
    <property type="match status" value="1"/>
</dbReference>
<keyword evidence="1" id="KW-0805">Transcription regulation</keyword>
<accession>A0ABT1LF67</accession>
<dbReference type="RefSeq" id="WP_254744405.1">
    <property type="nucleotide sequence ID" value="NZ_JANCLU010000017.1"/>
</dbReference>
<protein>
    <submittedName>
        <fullName evidence="5">GntR family transcriptional regulator</fullName>
    </submittedName>
</protein>
<reference evidence="5 6" key="1">
    <citation type="submission" date="2022-07" db="EMBL/GenBank/DDBJ databases">
        <authorList>
            <person name="Li W.-J."/>
            <person name="Deng Q.-Q."/>
        </authorList>
    </citation>
    <scope>NUCLEOTIDE SEQUENCE [LARGE SCALE GENOMIC DNA]</scope>
    <source>
        <strain evidence="5 6">SYSU M60028</strain>
    </source>
</reference>
<dbReference type="Pfam" id="PF07729">
    <property type="entry name" value="FCD"/>
    <property type="match status" value="1"/>
</dbReference>
<comment type="caution">
    <text evidence="5">The sequence shown here is derived from an EMBL/GenBank/DDBJ whole genome shotgun (WGS) entry which is preliminary data.</text>
</comment>
<dbReference type="InterPro" id="IPR000524">
    <property type="entry name" value="Tscrpt_reg_HTH_GntR"/>
</dbReference>
<dbReference type="SUPFAM" id="SSF46785">
    <property type="entry name" value="Winged helix' DNA-binding domain"/>
    <property type="match status" value="1"/>
</dbReference>
<dbReference type="InterPro" id="IPR011711">
    <property type="entry name" value="GntR_C"/>
</dbReference>
<dbReference type="Proteomes" id="UP001205890">
    <property type="component" value="Unassembled WGS sequence"/>
</dbReference>
<evidence type="ECO:0000256" key="3">
    <source>
        <dbReference type="ARBA" id="ARBA00023163"/>
    </source>
</evidence>
<evidence type="ECO:0000313" key="6">
    <source>
        <dbReference type="Proteomes" id="UP001205890"/>
    </source>
</evidence>
<dbReference type="InterPro" id="IPR036390">
    <property type="entry name" value="WH_DNA-bd_sf"/>
</dbReference>
<evidence type="ECO:0000256" key="1">
    <source>
        <dbReference type="ARBA" id="ARBA00023015"/>
    </source>
</evidence>
<dbReference type="Gene3D" id="1.20.120.530">
    <property type="entry name" value="GntR ligand-binding domain-like"/>
    <property type="match status" value="1"/>
</dbReference>
<evidence type="ECO:0000259" key="4">
    <source>
        <dbReference type="PROSITE" id="PS50949"/>
    </source>
</evidence>
<dbReference type="SUPFAM" id="SSF48008">
    <property type="entry name" value="GntR ligand-binding domain-like"/>
    <property type="match status" value="1"/>
</dbReference>
<dbReference type="SMART" id="SM00345">
    <property type="entry name" value="HTH_GNTR"/>
    <property type="match status" value="1"/>
</dbReference>
<dbReference type="PANTHER" id="PTHR43537:SF49">
    <property type="entry name" value="TRANSCRIPTIONAL REGULATORY PROTEIN"/>
    <property type="match status" value="1"/>
</dbReference>
<organism evidence="5 6">
    <name type="scientific">Alsobacter ponti</name>
    <dbReference type="NCBI Taxonomy" id="2962936"/>
    <lineage>
        <taxon>Bacteria</taxon>
        <taxon>Pseudomonadati</taxon>
        <taxon>Pseudomonadota</taxon>
        <taxon>Alphaproteobacteria</taxon>
        <taxon>Hyphomicrobiales</taxon>
        <taxon>Alsobacteraceae</taxon>
        <taxon>Alsobacter</taxon>
    </lineage>
</organism>